<dbReference type="Proteomes" id="UP000000559">
    <property type="component" value="Chromosome 1"/>
</dbReference>
<reference evidence="2 3" key="2">
    <citation type="journal article" date="2007" name="Genome Biol.">
        <title>Assembly of the Candida albicans genome into sixteen supercontigs aligned on the eight chromosomes.</title>
        <authorList>
            <person name="van het Hoog M."/>
            <person name="Rast T.J."/>
            <person name="Martchenko M."/>
            <person name="Grindle S."/>
            <person name="Dignard D."/>
            <person name="Hogues H."/>
            <person name="Cuomo C."/>
            <person name="Berriman M."/>
            <person name="Scherer S."/>
            <person name="Magee B.B."/>
            <person name="Whiteway M."/>
            <person name="Chibana H."/>
            <person name="Nantel A."/>
            <person name="Magee P.T."/>
        </authorList>
    </citation>
    <scope>GENOME REANNOTATION</scope>
    <source>
        <strain evidence="3">SC5314 / ATCC MYA-2876</strain>
    </source>
</reference>
<sequence length="182" mass="20443">MSGNDSPIPGNATVKIEQLQSFTSLQSQVTSPQKTMNETNTHFRYLLQNTNNETILEVNADEGPSCIGPLSGKCRYIAAQPEVDDKNWSLPLGRVPPNQSVDAEVDMNDDDASYEFVDGKNNADIQTAVNTFWQAYNNKSSKSSNDEKLEMAKEVCNTLYDMADRWNGNTSKKQRRHRYSPK</sequence>
<dbReference type="VEuPathDB" id="FungiDB:C1_10510W_A"/>
<dbReference type="InParanoid" id="A0A1D8PEZ6"/>
<name>A0A1D8PEZ6_CANAL</name>
<keyword evidence="3" id="KW-1185">Reference proteome</keyword>
<evidence type="ECO:0000313" key="2">
    <source>
        <dbReference type="EMBL" id="AOW26680.1"/>
    </source>
</evidence>
<dbReference type="EMBL" id="CP017623">
    <property type="protein sequence ID" value="AOW26680.1"/>
    <property type="molecule type" value="Genomic_DNA"/>
</dbReference>
<dbReference type="AlphaFoldDB" id="A0A1D8PEZ6"/>
<evidence type="ECO:0000313" key="3">
    <source>
        <dbReference type="Proteomes" id="UP000000559"/>
    </source>
</evidence>
<dbReference type="GeneID" id="3647189"/>
<accession>A0A1D8PEZ6</accession>
<dbReference type="OrthoDB" id="4005246at2759"/>
<dbReference type="SMR" id="A0A1D8PEZ6"/>
<gene>
    <name evidence="2" type="ordered locus">CAALFM_C110510WA</name>
    <name evidence="1" type="ordered locus">orf19.8609</name>
</gene>
<evidence type="ECO:0000313" key="1">
    <source>
        <dbReference type="CGD" id="CAL0000198234"/>
    </source>
</evidence>
<dbReference type="RefSeq" id="XP_711212.2">
    <property type="nucleotide sequence ID" value="XM_706120.2"/>
</dbReference>
<reference evidence="2 3" key="3">
    <citation type="journal article" date="2013" name="Genome Biol.">
        <title>Assembly of a phased diploid Candida albicans genome facilitates allele-specific measurements and provides a simple model for repeat and indel structure.</title>
        <authorList>
            <person name="Muzzey D."/>
            <person name="Schwartz K."/>
            <person name="Weissman J.S."/>
            <person name="Sherlock G."/>
        </authorList>
    </citation>
    <scope>NUCLEOTIDE SEQUENCE [LARGE SCALE GENOMIC DNA]</scope>
    <source>
        <strain evidence="3">SC5314 / ATCC MYA-2876</strain>
    </source>
</reference>
<reference evidence="2 3" key="1">
    <citation type="journal article" date="2004" name="Proc. Natl. Acad. Sci. U.S.A.">
        <title>The diploid genome sequence of Candida albicans.</title>
        <authorList>
            <person name="Jones T."/>
            <person name="Federspiel N.A."/>
            <person name="Chibana H."/>
            <person name="Dungan J."/>
            <person name="Kalman S."/>
            <person name="Magee B.B."/>
            <person name="Newport G."/>
            <person name="Thorstenson Y.R."/>
            <person name="Agabian N."/>
            <person name="Magee P.T."/>
            <person name="Davis R.W."/>
            <person name="Scherer S."/>
        </authorList>
    </citation>
    <scope>NUCLEOTIDE SEQUENCE [LARGE SCALE GENOMIC DNA]</scope>
    <source>
        <strain evidence="3">SC5314 / ATCC MYA-2876</strain>
    </source>
</reference>
<dbReference type="KEGG" id="cal:CAALFM_C110510WA"/>
<organism evidence="2 3">
    <name type="scientific">Candida albicans (strain SC5314 / ATCC MYA-2876)</name>
    <name type="common">Yeast</name>
    <dbReference type="NCBI Taxonomy" id="237561"/>
    <lineage>
        <taxon>Eukaryota</taxon>
        <taxon>Fungi</taxon>
        <taxon>Dikarya</taxon>
        <taxon>Ascomycota</taxon>
        <taxon>Saccharomycotina</taxon>
        <taxon>Pichiomycetes</taxon>
        <taxon>Debaryomycetaceae</taxon>
        <taxon>Candida/Lodderomyces clade</taxon>
        <taxon>Candida</taxon>
    </lineage>
</organism>
<proteinExistence type="predicted"/>
<dbReference type="CGD" id="CAL0000198234">
    <property type="gene designation" value="orf19.8609"/>
</dbReference>
<protein>
    <submittedName>
        <fullName evidence="2">Uncharacterized protein</fullName>
    </submittedName>
</protein>